<dbReference type="GO" id="GO:0004386">
    <property type="term" value="F:helicase activity"/>
    <property type="evidence" value="ECO:0007669"/>
    <property type="project" value="InterPro"/>
</dbReference>
<feature type="domain" description="DNA2/NAM7 helicase-like C-terminal" evidence="4">
    <location>
        <begin position="278"/>
        <end position="462"/>
    </location>
</feature>
<proteinExistence type="predicted"/>
<dbReference type="GO" id="GO:0031380">
    <property type="term" value="C:nuclear RNA-directed RNA polymerase complex"/>
    <property type="evidence" value="ECO:0007669"/>
    <property type="project" value="TreeGrafter"/>
</dbReference>
<evidence type="ECO:0000313" key="5">
    <source>
        <dbReference type="EMBL" id="KAK2156994.1"/>
    </source>
</evidence>
<evidence type="ECO:0000259" key="3">
    <source>
        <dbReference type="Pfam" id="PF13086"/>
    </source>
</evidence>
<feature type="region of interest" description="Disordered" evidence="2">
    <location>
        <begin position="103"/>
        <end position="123"/>
    </location>
</feature>
<feature type="region of interest" description="Disordered" evidence="2">
    <location>
        <begin position="33"/>
        <end position="53"/>
    </location>
</feature>
<feature type="domain" description="DNA2/NAM7 helicase helicase" evidence="3">
    <location>
        <begin position="87"/>
        <end position="265"/>
    </location>
</feature>
<dbReference type="EMBL" id="JAODUP010000201">
    <property type="protein sequence ID" value="KAK2156994.1"/>
    <property type="molecule type" value="Genomic_DNA"/>
</dbReference>
<evidence type="ECO:0000259" key="4">
    <source>
        <dbReference type="Pfam" id="PF13087"/>
    </source>
</evidence>
<dbReference type="InterPro" id="IPR041679">
    <property type="entry name" value="DNA2/NAM7-like_C"/>
</dbReference>
<dbReference type="Pfam" id="PF13086">
    <property type="entry name" value="AAA_11"/>
    <property type="match status" value="1"/>
</dbReference>
<dbReference type="GO" id="GO:0031048">
    <property type="term" value="P:regulatory ncRNA-mediated heterochromatin formation"/>
    <property type="evidence" value="ECO:0007669"/>
    <property type="project" value="TreeGrafter"/>
</dbReference>
<dbReference type="AlphaFoldDB" id="A0AAD9JPG2"/>
<dbReference type="CDD" id="cd17936">
    <property type="entry name" value="EEXXEc_NFX1"/>
    <property type="match status" value="1"/>
</dbReference>
<dbReference type="PANTHER" id="PTHR10887:SF341">
    <property type="entry name" value="NFX1-TYPE ZINC FINGER-CONTAINING PROTEIN 1"/>
    <property type="match status" value="1"/>
</dbReference>
<accession>A0AAD9JPG2</accession>
<evidence type="ECO:0000313" key="6">
    <source>
        <dbReference type="Proteomes" id="UP001208570"/>
    </source>
</evidence>
<dbReference type="InterPro" id="IPR041677">
    <property type="entry name" value="DNA2/NAM7_AAA_11"/>
</dbReference>
<evidence type="ECO:0000256" key="2">
    <source>
        <dbReference type="SAM" id="MobiDB-lite"/>
    </source>
</evidence>
<feature type="compositionally biased region" description="Polar residues" evidence="2">
    <location>
        <begin position="41"/>
        <end position="53"/>
    </location>
</feature>
<dbReference type="Pfam" id="PF13087">
    <property type="entry name" value="AAA_12"/>
    <property type="match status" value="1"/>
</dbReference>
<organism evidence="5 6">
    <name type="scientific">Paralvinella palmiformis</name>
    <dbReference type="NCBI Taxonomy" id="53620"/>
    <lineage>
        <taxon>Eukaryota</taxon>
        <taxon>Metazoa</taxon>
        <taxon>Spiralia</taxon>
        <taxon>Lophotrochozoa</taxon>
        <taxon>Annelida</taxon>
        <taxon>Polychaeta</taxon>
        <taxon>Sedentaria</taxon>
        <taxon>Canalipalpata</taxon>
        <taxon>Terebellida</taxon>
        <taxon>Terebelliformia</taxon>
        <taxon>Alvinellidae</taxon>
        <taxon>Paralvinella</taxon>
    </lineage>
</organism>
<evidence type="ECO:0000256" key="1">
    <source>
        <dbReference type="SAM" id="Coils"/>
    </source>
</evidence>
<evidence type="ECO:0008006" key="7">
    <source>
        <dbReference type="Google" id="ProtNLM"/>
    </source>
</evidence>
<protein>
    <recommendedName>
        <fullName evidence="7">NFX1-type zinc finger-containing protein 1</fullName>
    </recommendedName>
</protein>
<dbReference type="FunFam" id="3.40.50.300:FF:000742">
    <property type="entry name" value="NFX1-type zinc finger-containing protein 1"/>
    <property type="match status" value="1"/>
</dbReference>
<dbReference type="Proteomes" id="UP001208570">
    <property type="component" value="Unassembled WGS sequence"/>
</dbReference>
<dbReference type="InterPro" id="IPR027417">
    <property type="entry name" value="P-loop_NTPase"/>
</dbReference>
<keyword evidence="1" id="KW-0175">Coiled coil</keyword>
<name>A0AAD9JPG2_9ANNE</name>
<keyword evidence="6" id="KW-1185">Reference proteome</keyword>
<feature type="coiled-coil region" evidence="1">
    <location>
        <begin position="1122"/>
        <end position="1149"/>
    </location>
</feature>
<dbReference type="Gene3D" id="3.40.50.300">
    <property type="entry name" value="P-loop containing nucleotide triphosphate hydrolases"/>
    <property type="match status" value="2"/>
</dbReference>
<gene>
    <name evidence="5" type="ORF">LSH36_201g05070</name>
</gene>
<comment type="caution">
    <text evidence="5">The sequence shown here is derived from an EMBL/GenBank/DDBJ whole genome shotgun (WGS) entry which is preliminary data.</text>
</comment>
<dbReference type="InterPro" id="IPR045055">
    <property type="entry name" value="DNA2/NAM7-like"/>
</dbReference>
<reference evidence="5" key="1">
    <citation type="journal article" date="2023" name="Mol. Biol. Evol.">
        <title>Third-Generation Sequencing Reveals the Adaptive Role of the Epigenome in Three Deep-Sea Polychaetes.</title>
        <authorList>
            <person name="Perez M."/>
            <person name="Aroh O."/>
            <person name="Sun Y."/>
            <person name="Lan Y."/>
            <person name="Juniper S.K."/>
            <person name="Young C.R."/>
            <person name="Angers B."/>
            <person name="Qian P.Y."/>
        </authorList>
    </citation>
    <scope>NUCLEOTIDE SEQUENCE</scope>
    <source>
        <strain evidence="5">P08H-3</strain>
    </source>
</reference>
<dbReference type="SUPFAM" id="SSF52540">
    <property type="entry name" value="P-loop containing nucleoside triphosphate hydrolases"/>
    <property type="match status" value="1"/>
</dbReference>
<dbReference type="PANTHER" id="PTHR10887">
    <property type="entry name" value="DNA2/NAM7 HELICASE FAMILY"/>
    <property type="match status" value="1"/>
</dbReference>
<dbReference type="CDD" id="cd18808">
    <property type="entry name" value="SF1_C_Upf1"/>
    <property type="match status" value="1"/>
</dbReference>
<dbReference type="InterPro" id="IPR047187">
    <property type="entry name" value="SF1_C_Upf1"/>
</dbReference>
<feature type="region of interest" description="Disordered" evidence="2">
    <location>
        <begin position="1190"/>
        <end position="1210"/>
    </location>
</feature>
<sequence length="1210" mass="138463">MYFELQETQRSAISLVGEWLLRDDSRINETKIEPCDEGMDTDSNTPLPNQTNDNLDTQIRRIIDEEINIIEQDRRIYTEDSNTDYKRLGHVSKRALHQLLNLQGEPTPKGDPGEWKPTMSNKRSKKIIRSELNKQECMSEEEESTILDIGQLLPCERWSLYRLWRRRFGADCSYRIKEQLVLYNQLAERLGELRQMEDYHMLTNTKVIAMTTTGAAKYRNILHRIKPSIVIVEEAAEVLEAHIITSLSESCEHLILIGDHQQLRPKPAVYKLAQRYHLDVSLFERMLVNNLPCTRLETQHRMRPAIAKLIVPHIYPHLFNATSVEEYDNVRGIGGNLFFIHHKHAEMNTADTKSRKNIHEAEYLTALCRYLILQGYQNSEVTILTTYTGPMFEIMKRIISDDVTSGVRVTPVDNFQGEENDIILLSLVRSNEQGNAGFVKIANRICVALSRAKKGLLVIGDMQLMEEASSIWKEICTDLKTESKIVDGIPLFCQNHPETRICVVDVQDFKKAPNGGCTRPCEYRLKCGHVCEMSCHPVDPEHKQYKCQKPCPKKPCKLKHQCPNKCFEDCGECNVLVEKTISRCQHKLLIPCHVDPALYKCTIPCEKTMECGHRCPSLCGYSCLHYTECQVIVLNREWPCGHQLNVECWKNKNNYPCPVMVERSLVCGHTVTIACSGSISNIKCQEIIPKRVWPCGHQLDVECYKNKDNYPCPVQVERTLACGHTVTVKCSGDTKKIKCMEKIDVVLCERKCKNTVICYQKDNIVKKRCHVSVKKVCEKNSEHVYYVKCSEYKNSVCNLPCETKLSCGHICPGHCGTCKLNKHESCKAKCYRMLPCHHRCQGICGDPCPPCRRLSMQSCPHTLGQKLCSDPCRCIERCDRRCQHSQCTQTCSEICNADPCGEPCPLRLRCRHACPCYCGEPCATICPECNGNYFESMHKKLGIPRNRETRYVVLLPCRHVIEREFEKVNEAILNNDTTWKSLSNSDIGKQLHKEILQQSQVGQANLCHTLRTCLGCFRLLNAVRGYVRKSQSAPGICVVQDLETSIEANNTELRHCVRDHSSRGKEIDLLSLKIQLLFMETILTDRIKYIGSSYNGRELRHLLREVNQTSYADGKTKVKRVIREINEKVRQITKDNKDYENQIKEYVKGYVDLLVEKKWILCRDGHAFSVPPATDVQTLHDSSCPLCANEDDNEMSSDDLNGTSSEEDFS</sequence>